<name>A0A812RVP6_9DINO</name>
<dbReference type="Proteomes" id="UP000601435">
    <property type="component" value="Unassembled WGS sequence"/>
</dbReference>
<dbReference type="AlphaFoldDB" id="A0A812RVP6"/>
<accession>A0A812RVP6</accession>
<organism evidence="1 2">
    <name type="scientific">Symbiodinium necroappetens</name>
    <dbReference type="NCBI Taxonomy" id="1628268"/>
    <lineage>
        <taxon>Eukaryota</taxon>
        <taxon>Sar</taxon>
        <taxon>Alveolata</taxon>
        <taxon>Dinophyceae</taxon>
        <taxon>Suessiales</taxon>
        <taxon>Symbiodiniaceae</taxon>
        <taxon>Symbiodinium</taxon>
    </lineage>
</organism>
<comment type="caution">
    <text evidence="1">The sequence shown here is derived from an EMBL/GenBank/DDBJ whole genome shotgun (WGS) entry which is preliminary data.</text>
</comment>
<gene>
    <name evidence="1" type="ORF">SNEC2469_LOCUS12757</name>
</gene>
<reference evidence="1" key="1">
    <citation type="submission" date="2021-02" db="EMBL/GenBank/DDBJ databases">
        <authorList>
            <person name="Dougan E. K."/>
            <person name="Rhodes N."/>
            <person name="Thang M."/>
            <person name="Chan C."/>
        </authorList>
    </citation>
    <scope>NUCLEOTIDE SEQUENCE</scope>
</reference>
<proteinExistence type="predicted"/>
<protein>
    <submittedName>
        <fullName evidence="1">Uncharacterized protein</fullName>
    </submittedName>
</protein>
<evidence type="ECO:0000313" key="1">
    <source>
        <dbReference type="EMBL" id="CAE7457602.1"/>
    </source>
</evidence>
<evidence type="ECO:0000313" key="2">
    <source>
        <dbReference type="Proteomes" id="UP000601435"/>
    </source>
</evidence>
<keyword evidence="2" id="KW-1185">Reference proteome</keyword>
<sequence length="57" mass="6291">MLGWMKLQDGSQTMPILGSSTSRINMVERRGTVPRGCGSTTQSYYHTLAVVLGWFLA</sequence>
<dbReference type="EMBL" id="CAJNJA010020288">
    <property type="protein sequence ID" value="CAE7457602.1"/>
    <property type="molecule type" value="Genomic_DNA"/>
</dbReference>